<feature type="domain" description="Beta-lactamase-related" evidence="2">
    <location>
        <begin position="42"/>
        <end position="365"/>
    </location>
</feature>
<dbReference type="SUPFAM" id="SSF56601">
    <property type="entry name" value="beta-lactamase/transpeptidase-like"/>
    <property type="match status" value="1"/>
</dbReference>
<keyword evidence="3" id="KW-0121">Carboxypeptidase</keyword>
<protein>
    <submittedName>
        <fullName evidence="3">D-alanyl-D-alanine carboxypeptidase</fullName>
    </submittedName>
</protein>
<proteinExistence type="predicted"/>
<dbReference type="PANTHER" id="PTHR46825">
    <property type="entry name" value="D-ALANYL-D-ALANINE-CARBOXYPEPTIDASE/ENDOPEPTIDASE AMPH"/>
    <property type="match status" value="1"/>
</dbReference>
<feature type="signal peptide" evidence="1">
    <location>
        <begin position="1"/>
        <end position="28"/>
    </location>
</feature>
<evidence type="ECO:0000313" key="4">
    <source>
        <dbReference type="Proteomes" id="UP000199051"/>
    </source>
</evidence>
<feature type="chain" id="PRO_5011675094" evidence="1">
    <location>
        <begin position="29"/>
        <end position="372"/>
    </location>
</feature>
<evidence type="ECO:0000259" key="2">
    <source>
        <dbReference type="Pfam" id="PF00144"/>
    </source>
</evidence>
<dbReference type="RefSeq" id="WP_092775340.1">
    <property type="nucleotide sequence ID" value="NZ_FOGI01000002.1"/>
</dbReference>
<dbReference type="Pfam" id="PF00144">
    <property type="entry name" value="Beta-lactamase"/>
    <property type="match status" value="1"/>
</dbReference>
<dbReference type="InterPro" id="IPR050491">
    <property type="entry name" value="AmpC-like"/>
</dbReference>
<name>A0A1H9N195_9PSEU</name>
<dbReference type="Gene3D" id="3.40.710.10">
    <property type="entry name" value="DD-peptidase/beta-lactamase superfamily"/>
    <property type="match status" value="1"/>
</dbReference>
<sequence>MRSTVRKRALVGAAVVAGLVAGSTTAVAEPAGVSTRGAVTRALDQVVRTGVPGAQAVVSDRGRSWEVSRGAGDLRTGRPFPPRARVRIGSNTKTFVAVVVLGLVGEGRVELDAPVQRYLPGVVRGNGNDGTRITVRQLLQHTSGLADYLAAIDPLSNRWKHVEPAEVVRIAMGLAPHFAPGSRWEYSNTNYVLAGMLVERVTGRSVAAEVERRITGPLGLRSTYFPRDHETGIRGPHPRGYAEIDGKRVDYTRQDPSWGGAAGAMVSTGEELNTFFAALLGGRLLPAAQLAEMKRTVPADVAPGASYGLGLIRYGTTCGRDLWGHGGSIPGYRTRGGITTTGRAVTVTVNQLVDTHESTTALDQAVDTAACS</sequence>
<dbReference type="GO" id="GO:0004180">
    <property type="term" value="F:carboxypeptidase activity"/>
    <property type="evidence" value="ECO:0007669"/>
    <property type="project" value="UniProtKB-KW"/>
</dbReference>
<keyword evidence="3" id="KW-0645">Protease</keyword>
<dbReference type="STRING" id="155974.SAMN04487818_102426"/>
<accession>A0A1H9N195</accession>
<dbReference type="InterPro" id="IPR001466">
    <property type="entry name" value="Beta-lactam-related"/>
</dbReference>
<evidence type="ECO:0000256" key="1">
    <source>
        <dbReference type="SAM" id="SignalP"/>
    </source>
</evidence>
<dbReference type="AlphaFoldDB" id="A0A1H9N195"/>
<reference evidence="4" key="1">
    <citation type="submission" date="2016-10" db="EMBL/GenBank/DDBJ databases">
        <authorList>
            <person name="Varghese N."/>
            <person name="Submissions S."/>
        </authorList>
    </citation>
    <scope>NUCLEOTIDE SEQUENCE [LARGE SCALE GENOMIC DNA]</scope>
    <source>
        <strain evidence="4">DSM 44260</strain>
    </source>
</reference>
<dbReference type="EMBL" id="FOGI01000002">
    <property type="protein sequence ID" value="SER29123.1"/>
    <property type="molecule type" value="Genomic_DNA"/>
</dbReference>
<keyword evidence="3" id="KW-0378">Hydrolase</keyword>
<dbReference type="Proteomes" id="UP000199051">
    <property type="component" value="Unassembled WGS sequence"/>
</dbReference>
<organism evidence="3 4">
    <name type="scientific">Actinokineospora terrae</name>
    <dbReference type="NCBI Taxonomy" id="155974"/>
    <lineage>
        <taxon>Bacteria</taxon>
        <taxon>Bacillati</taxon>
        <taxon>Actinomycetota</taxon>
        <taxon>Actinomycetes</taxon>
        <taxon>Pseudonocardiales</taxon>
        <taxon>Pseudonocardiaceae</taxon>
        <taxon>Actinokineospora</taxon>
    </lineage>
</organism>
<dbReference type="PANTHER" id="PTHR46825:SF7">
    <property type="entry name" value="D-ALANYL-D-ALANINE CARBOXYPEPTIDASE"/>
    <property type="match status" value="1"/>
</dbReference>
<keyword evidence="1" id="KW-0732">Signal</keyword>
<evidence type="ECO:0000313" key="3">
    <source>
        <dbReference type="EMBL" id="SER29123.1"/>
    </source>
</evidence>
<dbReference type="InterPro" id="IPR012338">
    <property type="entry name" value="Beta-lactam/transpept-like"/>
</dbReference>
<gene>
    <name evidence="3" type="ORF">SAMN04487818_102426</name>
</gene>
<keyword evidence="4" id="KW-1185">Reference proteome</keyword>